<dbReference type="PANTHER" id="PTHR33392:SF6">
    <property type="entry name" value="POLYISOPRENYL-TEICHOIC ACID--PEPTIDOGLYCAN TEICHOIC ACID TRANSFERASE TAGU"/>
    <property type="match status" value="1"/>
</dbReference>
<evidence type="ECO:0000259" key="2">
    <source>
        <dbReference type="Pfam" id="PF03816"/>
    </source>
</evidence>
<evidence type="ECO:0000256" key="1">
    <source>
        <dbReference type="ARBA" id="ARBA00006068"/>
    </source>
</evidence>
<comment type="similarity">
    <text evidence="1">Belongs to the LytR/CpsA/Psr (LCP) family.</text>
</comment>
<gene>
    <name evidence="3" type="ORF">KZ829_41015</name>
</gene>
<accession>A0ABS7BGV6</accession>
<evidence type="ECO:0000313" key="4">
    <source>
        <dbReference type="Proteomes" id="UP001519863"/>
    </source>
</evidence>
<reference evidence="3 4" key="1">
    <citation type="journal article" date="2013" name="Antonie Van Leeuwenhoek">
        <title>Actinoplanes hulinensis sp. nov., a novel actinomycete isolated from soybean root (Glycine max (L.) Merr).</title>
        <authorList>
            <person name="Shen Y."/>
            <person name="Liu C."/>
            <person name="Wang X."/>
            <person name="Zhao J."/>
            <person name="Jia F."/>
            <person name="Zhang Y."/>
            <person name="Wang L."/>
            <person name="Yang D."/>
            <person name="Xiang W."/>
        </authorList>
    </citation>
    <scope>NUCLEOTIDE SEQUENCE [LARGE SCALE GENOMIC DNA]</scope>
    <source>
        <strain evidence="3 4">NEAU-M9</strain>
    </source>
</reference>
<protein>
    <submittedName>
        <fullName evidence="3">LCP family protein</fullName>
    </submittedName>
</protein>
<comment type="caution">
    <text evidence="3">The sequence shown here is derived from an EMBL/GenBank/DDBJ whole genome shotgun (WGS) entry which is preliminary data.</text>
</comment>
<sequence length="357" mass="38548">MARSEGRRAPLWARLSIAVGALLLIPAGAAVAAGGPRKEGIPGAGSPAAVRPADDRRPLNFLLVGIDPRGSHIRPLADTIVVAHVPSGWKDVYLFSLPRDLVVRIPAFKASGSAAERTKINAAMTLGSRRPDGTYSPRQGVYLLARTVGKVTGIRSFDAAAIVNFGGFKKVVDAMGGVRVPVDQVVKSEHLKPDGSPRDRTAVCSATCLRPYVGPQKTYQLSATPMRFQGWEALDYVRQRYGLPRSDYDRTRHQRQFLKAMAKRVMQRDVTAIVRSAGDSLTVVGGGVRLADWLNVARKLDVRGMTSIDLPGTALFEGGVYRGEKFLPGVKGFFAAVAGDRVASFLIDHPKAVRIDR</sequence>
<evidence type="ECO:0000313" key="3">
    <source>
        <dbReference type="EMBL" id="MBW6440125.1"/>
    </source>
</evidence>
<dbReference type="Pfam" id="PF03816">
    <property type="entry name" value="LytR_cpsA_psr"/>
    <property type="match status" value="1"/>
</dbReference>
<organism evidence="3 4">
    <name type="scientific">Actinoplanes hulinensis</name>
    <dbReference type="NCBI Taxonomy" id="1144547"/>
    <lineage>
        <taxon>Bacteria</taxon>
        <taxon>Bacillati</taxon>
        <taxon>Actinomycetota</taxon>
        <taxon>Actinomycetes</taxon>
        <taxon>Micromonosporales</taxon>
        <taxon>Micromonosporaceae</taxon>
        <taxon>Actinoplanes</taxon>
    </lineage>
</organism>
<dbReference type="InterPro" id="IPR004474">
    <property type="entry name" value="LytR_CpsA_psr"/>
</dbReference>
<name>A0ABS7BGV6_9ACTN</name>
<dbReference type="EMBL" id="JAHXZI010000037">
    <property type="protein sequence ID" value="MBW6440125.1"/>
    <property type="molecule type" value="Genomic_DNA"/>
</dbReference>
<proteinExistence type="inferred from homology"/>
<keyword evidence="4" id="KW-1185">Reference proteome</keyword>
<dbReference type="Proteomes" id="UP001519863">
    <property type="component" value="Unassembled WGS sequence"/>
</dbReference>
<feature type="domain" description="Cell envelope-related transcriptional attenuator" evidence="2">
    <location>
        <begin position="77"/>
        <end position="265"/>
    </location>
</feature>
<dbReference type="PANTHER" id="PTHR33392">
    <property type="entry name" value="POLYISOPRENYL-TEICHOIC ACID--PEPTIDOGLYCAN TEICHOIC ACID TRANSFERASE TAGU"/>
    <property type="match status" value="1"/>
</dbReference>
<dbReference type="Gene3D" id="3.40.630.190">
    <property type="entry name" value="LCP protein"/>
    <property type="match status" value="1"/>
</dbReference>
<dbReference type="InterPro" id="IPR050922">
    <property type="entry name" value="LytR/CpsA/Psr_CW_biosynth"/>
</dbReference>